<evidence type="ECO:0000256" key="1">
    <source>
        <dbReference type="SAM" id="MobiDB-lite"/>
    </source>
</evidence>
<feature type="region of interest" description="Disordered" evidence="1">
    <location>
        <begin position="43"/>
        <end position="71"/>
    </location>
</feature>
<evidence type="ECO:0000313" key="2">
    <source>
        <dbReference type="EMBL" id="JAD31833.1"/>
    </source>
</evidence>
<protein>
    <submittedName>
        <fullName evidence="2">Uncharacterized protein</fullName>
    </submittedName>
</protein>
<name>A0A0A8Z2C1_ARUDO</name>
<accession>A0A0A8Z2C1</accession>
<organism evidence="2">
    <name type="scientific">Arundo donax</name>
    <name type="common">Giant reed</name>
    <name type="synonym">Donax arundinaceus</name>
    <dbReference type="NCBI Taxonomy" id="35708"/>
    <lineage>
        <taxon>Eukaryota</taxon>
        <taxon>Viridiplantae</taxon>
        <taxon>Streptophyta</taxon>
        <taxon>Embryophyta</taxon>
        <taxon>Tracheophyta</taxon>
        <taxon>Spermatophyta</taxon>
        <taxon>Magnoliopsida</taxon>
        <taxon>Liliopsida</taxon>
        <taxon>Poales</taxon>
        <taxon>Poaceae</taxon>
        <taxon>PACMAD clade</taxon>
        <taxon>Arundinoideae</taxon>
        <taxon>Arundineae</taxon>
        <taxon>Arundo</taxon>
    </lineage>
</organism>
<reference evidence="2" key="1">
    <citation type="submission" date="2014-09" db="EMBL/GenBank/DDBJ databases">
        <authorList>
            <person name="Magalhaes I.L.F."/>
            <person name="Oliveira U."/>
            <person name="Santos F.R."/>
            <person name="Vidigal T.H.D.A."/>
            <person name="Brescovit A.D."/>
            <person name="Santos A.J."/>
        </authorList>
    </citation>
    <scope>NUCLEOTIDE SEQUENCE</scope>
    <source>
        <tissue evidence="2">Shoot tissue taken approximately 20 cm above the soil surface</tissue>
    </source>
</reference>
<sequence>MFTHFQNKQIRLHLQHIPTSIHRLLSYLPNLSSRLYVEALYSPSQAPGSANGNHPSSHHRWLQPRSATPNN</sequence>
<proteinExistence type="predicted"/>
<feature type="compositionally biased region" description="Polar residues" evidence="1">
    <location>
        <begin position="43"/>
        <end position="55"/>
    </location>
</feature>
<reference evidence="2" key="2">
    <citation type="journal article" date="2015" name="Data Brief">
        <title>Shoot transcriptome of the giant reed, Arundo donax.</title>
        <authorList>
            <person name="Barrero R.A."/>
            <person name="Guerrero F.D."/>
            <person name="Moolhuijzen P."/>
            <person name="Goolsby J.A."/>
            <person name="Tidwell J."/>
            <person name="Bellgard S.E."/>
            <person name="Bellgard M.I."/>
        </authorList>
    </citation>
    <scope>NUCLEOTIDE SEQUENCE</scope>
    <source>
        <tissue evidence="2">Shoot tissue taken approximately 20 cm above the soil surface</tissue>
    </source>
</reference>
<dbReference type="AlphaFoldDB" id="A0A0A8Z2C1"/>
<dbReference type="EMBL" id="GBRH01266062">
    <property type="protein sequence ID" value="JAD31833.1"/>
    <property type="molecule type" value="Transcribed_RNA"/>
</dbReference>